<sequence length="192" mass="21699">MELDTILTVALRHFAERGYHATTVRAMARDVGVTIPALYYHYDNKQHVLVALLDYSLTIVEQKVEASVDEAGDDPRAQLVHFTEALSLYMAHYRELAFLDSEIRSLEGENRQIYEERRDRIELKLRSIIQRGQEQGCFSTYASPTDISRALLSAIQGIAGWFRADGPDSPEAVAQKYARLALALADAKDRNL</sequence>
<evidence type="ECO:0000259" key="4">
    <source>
        <dbReference type="PROSITE" id="PS50977"/>
    </source>
</evidence>
<dbReference type="PROSITE" id="PS50977">
    <property type="entry name" value="HTH_TETR_2"/>
    <property type="match status" value="1"/>
</dbReference>
<feature type="DNA-binding region" description="H-T-H motif" evidence="2">
    <location>
        <begin position="23"/>
        <end position="42"/>
    </location>
</feature>
<dbReference type="InterPro" id="IPR001647">
    <property type="entry name" value="HTH_TetR"/>
</dbReference>
<keyword evidence="1 2" id="KW-0238">DNA-binding</keyword>
<dbReference type="EMBL" id="LT906467">
    <property type="protein sequence ID" value="SNV86996.1"/>
    <property type="molecule type" value="Genomic_DNA"/>
</dbReference>
<accession>A0A240AVU8</accession>
<dbReference type="PANTHER" id="PTHR30055:SF237">
    <property type="entry name" value="TRANSCRIPTIONAL REPRESSOR MCE3R"/>
    <property type="match status" value="1"/>
</dbReference>
<proteinExistence type="predicted"/>
<evidence type="ECO:0000256" key="3">
    <source>
        <dbReference type="SAM" id="Coils"/>
    </source>
</evidence>
<dbReference type="InterPro" id="IPR050109">
    <property type="entry name" value="HTH-type_TetR-like_transc_reg"/>
</dbReference>
<feature type="domain" description="HTH tetR-type" evidence="4">
    <location>
        <begin position="1"/>
        <end position="60"/>
    </location>
</feature>
<dbReference type="AlphaFoldDB" id="A0A240AVU8"/>
<dbReference type="InterPro" id="IPR009057">
    <property type="entry name" value="Homeodomain-like_sf"/>
</dbReference>
<evidence type="ECO:0000256" key="1">
    <source>
        <dbReference type="ARBA" id="ARBA00023125"/>
    </source>
</evidence>
<dbReference type="SUPFAM" id="SSF48498">
    <property type="entry name" value="Tetracyclin repressor-like, C-terminal domain"/>
    <property type="match status" value="1"/>
</dbReference>
<dbReference type="Gene3D" id="1.10.357.10">
    <property type="entry name" value="Tetracycline Repressor, domain 2"/>
    <property type="match status" value="1"/>
</dbReference>
<dbReference type="InterPro" id="IPR041490">
    <property type="entry name" value="KstR2_TetR_C"/>
</dbReference>
<evidence type="ECO:0000313" key="5">
    <source>
        <dbReference type="EMBL" id="SNV86996.1"/>
    </source>
</evidence>
<dbReference type="SUPFAM" id="SSF46689">
    <property type="entry name" value="Homeodomain-like"/>
    <property type="match status" value="1"/>
</dbReference>
<dbReference type="Proteomes" id="UP000215374">
    <property type="component" value="Chromosome 1"/>
</dbReference>
<dbReference type="InterPro" id="IPR036271">
    <property type="entry name" value="Tet_transcr_reg_TetR-rel_C_sf"/>
</dbReference>
<gene>
    <name evidence="5" type="primary">kstR2_2</name>
    <name evidence="5" type="ORF">SAMEA4535761_02355</name>
</gene>
<name>A0A240AVU8_9CORY</name>
<evidence type="ECO:0000256" key="2">
    <source>
        <dbReference type="PROSITE-ProRule" id="PRU00335"/>
    </source>
</evidence>
<evidence type="ECO:0000313" key="6">
    <source>
        <dbReference type="Proteomes" id="UP000215374"/>
    </source>
</evidence>
<dbReference type="GO" id="GO:0000976">
    <property type="term" value="F:transcription cis-regulatory region binding"/>
    <property type="evidence" value="ECO:0007669"/>
    <property type="project" value="TreeGrafter"/>
</dbReference>
<protein>
    <submittedName>
        <fullName evidence="5">HTH-type transcriptional repressor</fullName>
    </submittedName>
</protein>
<organism evidence="5 6">
    <name type="scientific">Corynebacterium imitans</name>
    <dbReference type="NCBI Taxonomy" id="156978"/>
    <lineage>
        <taxon>Bacteria</taxon>
        <taxon>Bacillati</taxon>
        <taxon>Actinomycetota</taxon>
        <taxon>Actinomycetes</taxon>
        <taxon>Mycobacteriales</taxon>
        <taxon>Corynebacteriaceae</taxon>
        <taxon>Corynebacterium</taxon>
    </lineage>
</organism>
<dbReference type="Pfam" id="PF00440">
    <property type="entry name" value="TetR_N"/>
    <property type="match status" value="1"/>
</dbReference>
<reference evidence="5 6" key="1">
    <citation type="submission" date="2017-06" db="EMBL/GenBank/DDBJ databases">
        <authorList>
            <consortium name="Pathogen Informatics"/>
        </authorList>
    </citation>
    <scope>NUCLEOTIDE SEQUENCE [LARGE SCALE GENOMIC DNA]</scope>
    <source>
        <strain evidence="5 6">NCTC13015</strain>
    </source>
</reference>
<keyword evidence="3" id="KW-0175">Coiled coil</keyword>
<feature type="coiled-coil region" evidence="3">
    <location>
        <begin position="96"/>
        <end position="131"/>
    </location>
</feature>
<dbReference type="PANTHER" id="PTHR30055">
    <property type="entry name" value="HTH-TYPE TRANSCRIPTIONAL REGULATOR RUTR"/>
    <property type="match status" value="1"/>
</dbReference>
<dbReference type="GO" id="GO:0003700">
    <property type="term" value="F:DNA-binding transcription factor activity"/>
    <property type="evidence" value="ECO:0007669"/>
    <property type="project" value="TreeGrafter"/>
</dbReference>
<dbReference type="Pfam" id="PF17932">
    <property type="entry name" value="TetR_C_24"/>
    <property type="match status" value="1"/>
</dbReference>
<dbReference type="PRINTS" id="PR00455">
    <property type="entry name" value="HTHTETR"/>
</dbReference>